<feature type="coiled-coil region" evidence="9">
    <location>
        <begin position="4"/>
        <end position="31"/>
    </location>
</feature>
<keyword evidence="7" id="KW-0238">DNA-binding</keyword>
<dbReference type="GO" id="GO:0003677">
    <property type="term" value="F:DNA binding"/>
    <property type="evidence" value="ECO:0007669"/>
    <property type="project" value="UniProtKB-KW"/>
</dbReference>
<comment type="caution">
    <text evidence="11">The sequence shown here is derived from an EMBL/GenBank/DDBJ whole genome shotgun (WGS) entry which is preliminary data.</text>
</comment>
<accession>A0A4R5KJ30</accession>
<dbReference type="InterPro" id="IPR036388">
    <property type="entry name" value="WH-like_DNA-bd_sf"/>
</dbReference>
<dbReference type="Proteomes" id="UP000295636">
    <property type="component" value="Unassembled WGS sequence"/>
</dbReference>
<dbReference type="SUPFAM" id="SSF55874">
    <property type="entry name" value="ATPase domain of HSP90 chaperone/DNA topoisomerase II/histidine kinase"/>
    <property type="match status" value="1"/>
</dbReference>
<evidence type="ECO:0000256" key="9">
    <source>
        <dbReference type="SAM" id="Coils"/>
    </source>
</evidence>
<dbReference type="InterPro" id="IPR011991">
    <property type="entry name" value="ArsR-like_HTH"/>
</dbReference>
<comment type="catalytic activity">
    <reaction evidence="1">
        <text>ATP-dependent breakage, passage and rejoining of double-stranded DNA.</text>
        <dbReference type="EC" id="5.6.2.2"/>
    </reaction>
</comment>
<evidence type="ECO:0000313" key="11">
    <source>
        <dbReference type="EMBL" id="TDF95132.1"/>
    </source>
</evidence>
<dbReference type="GO" id="GO:0005524">
    <property type="term" value="F:ATP binding"/>
    <property type="evidence" value="ECO:0007669"/>
    <property type="project" value="UniProtKB-KW"/>
</dbReference>
<dbReference type="PANTHER" id="PTHR45866:SF1">
    <property type="entry name" value="DNA GYRASE SUBUNIT B, MITOCHONDRIAL"/>
    <property type="match status" value="1"/>
</dbReference>
<proteinExistence type="inferred from homology"/>
<sequence length="373" mass="40949">MPVNQDYRNELNALKSRVEALEQLVRKAAGAEEKPVIPGGTERTVEETVLPSGSAEACAIYFSGYYRSGDQTVRCQPQERRSDELLGLSGGKAAKVLAALGHKQRLDLLLEVWNEPLTGAELVERLNMGTTGQLYHHLKALTGADLLQQEERGGRYTIPAHRRFPILLLMAAIADLIDTSDYIDMAEVRNEAHSYLGAATKDGFDLHQLLWAVVSNSILEHEGGYCSEIGIYLHDDGSITVADNGRGIPTWLLPQTGQPAVQSVMTRLDLFGDPKQSFFAPGAEKGISIAVVNALSDLLSVENRRDGEIYRQEYRHGIPQTGLMTVGATKETGTSVTFKPEQELFAGRFDKSGIVMRANELAEAYPGIRIRVQ</sequence>
<dbReference type="PRINTS" id="PR00418">
    <property type="entry name" value="TPI2FAMILY"/>
</dbReference>
<keyword evidence="6" id="KW-0799">Topoisomerase</keyword>
<evidence type="ECO:0000256" key="3">
    <source>
        <dbReference type="ARBA" id="ARBA00012895"/>
    </source>
</evidence>
<name>A0A4R5KJ30_9BACL</name>
<keyword evidence="12" id="KW-1185">Reference proteome</keyword>
<protein>
    <recommendedName>
        <fullName evidence="3">DNA topoisomerase (ATP-hydrolyzing)</fullName>
        <ecNumber evidence="3">5.6.2.2</ecNumber>
    </recommendedName>
</protein>
<organism evidence="11 12">
    <name type="scientific">Paenibacillus piri</name>
    <dbReference type="NCBI Taxonomy" id="2547395"/>
    <lineage>
        <taxon>Bacteria</taxon>
        <taxon>Bacillati</taxon>
        <taxon>Bacillota</taxon>
        <taxon>Bacilli</taxon>
        <taxon>Bacillales</taxon>
        <taxon>Paenibacillaceae</taxon>
        <taxon>Paenibacillus</taxon>
    </lineage>
</organism>
<keyword evidence="8" id="KW-0413">Isomerase</keyword>
<dbReference type="InterPro" id="IPR036390">
    <property type="entry name" value="WH_DNA-bd_sf"/>
</dbReference>
<dbReference type="SMART" id="SM00387">
    <property type="entry name" value="HATPase_c"/>
    <property type="match status" value="1"/>
</dbReference>
<evidence type="ECO:0000259" key="10">
    <source>
        <dbReference type="SMART" id="SM00387"/>
    </source>
</evidence>
<feature type="domain" description="Histidine kinase/HSP90-like ATPase" evidence="10">
    <location>
        <begin position="201"/>
        <end position="344"/>
    </location>
</feature>
<dbReference type="Gene3D" id="1.10.10.10">
    <property type="entry name" value="Winged helix-like DNA-binding domain superfamily/Winged helix DNA-binding domain"/>
    <property type="match status" value="1"/>
</dbReference>
<comment type="similarity">
    <text evidence="2">Belongs to the type II topoisomerase GyrB family.</text>
</comment>
<dbReference type="EC" id="5.6.2.2" evidence="3"/>
<keyword evidence="5" id="KW-0067">ATP-binding</keyword>
<evidence type="ECO:0000256" key="6">
    <source>
        <dbReference type="ARBA" id="ARBA00023029"/>
    </source>
</evidence>
<evidence type="ECO:0000256" key="2">
    <source>
        <dbReference type="ARBA" id="ARBA00010708"/>
    </source>
</evidence>
<evidence type="ECO:0000256" key="1">
    <source>
        <dbReference type="ARBA" id="ARBA00000185"/>
    </source>
</evidence>
<dbReference type="Gene3D" id="3.30.565.10">
    <property type="entry name" value="Histidine kinase-like ATPase, C-terminal domain"/>
    <property type="match status" value="1"/>
</dbReference>
<dbReference type="SUPFAM" id="SSF46785">
    <property type="entry name" value="Winged helix' DNA-binding domain"/>
    <property type="match status" value="1"/>
</dbReference>
<evidence type="ECO:0000256" key="7">
    <source>
        <dbReference type="ARBA" id="ARBA00023125"/>
    </source>
</evidence>
<dbReference type="CDD" id="cd00090">
    <property type="entry name" value="HTH_ARSR"/>
    <property type="match status" value="1"/>
</dbReference>
<dbReference type="InterPro" id="IPR003594">
    <property type="entry name" value="HATPase_dom"/>
</dbReference>
<dbReference type="AlphaFoldDB" id="A0A4R5KJ30"/>
<dbReference type="InterPro" id="IPR036890">
    <property type="entry name" value="HATPase_C_sf"/>
</dbReference>
<reference evidence="11 12" key="1">
    <citation type="submission" date="2019-03" db="EMBL/GenBank/DDBJ databases">
        <title>This is whole genome sequence of Paenibacillus sp MS74 strain.</title>
        <authorList>
            <person name="Trinh H.N."/>
        </authorList>
    </citation>
    <scope>NUCLEOTIDE SEQUENCE [LARGE SCALE GENOMIC DNA]</scope>
    <source>
        <strain evidence="11 12">MS74</strain>
    </source>
</reference>
<gene>
    <name evidence="11" type="ORF">E1757_21595</name>
</gene>
<evidence type="ECO:0000256" key="5">
    <source>
        <dbReference type="ARBA" id="ARBA00022840"/>
    </source>
</evidence>
<evidence type="ECO:0000256" key="8">
    <source>
        <dbReference type="ARBA" id="ARBA00023235"/>
    </source>
</evidence>
<evidence type="ECO:0000256" key="4">
    <source>
        <dbReference type="ARBA" id="ARBA00022741"/>
    </source>
</evidence>
<dbReference type="EMBL" id="SMRT01000011">
    <property type="protein sequence ID" value="TDF95132.1"/>
    <property type="molecule type" value="Genomic_DNA"/>
</dbReference>
<dbReference type="Pfam" id="PF02518">
    <property type="entry name" value="HATPase_c"/>
    <property type="match status" value="1"/>
</dbReference>
<dbReference type="OrthoDB" id="4479164at2"/>
<evidence type="ECO:0000313" key="12">
    <source>
        <dbReference type="Proteomes" id="UP000295636"/>
    </source>
</evidence>
<dbReference type="GO" id="GO:0003918">
    <property type="term" value="F:DNA topoisomerase type II (double strand cut, ATP-hydrolyzing) activity"/>
    <property type="evidence" value="ECO:0007669"/>
    <property type="project" value="UniProtKB-EC"/>
</dbReference>
<keyword evidence="9" id="KW-0175">Coiled coil</keyword>
<keyword evidence="4" id="KW-0547">Nucleotide-binding</keyword>
<dbReference type="PANTHER" id="PTHR45866">
    <property type="entry name" value="DNA GYRASE/TOPOISOMERASE SUBUNIT B"/>
    <property type="match status" value="1"/>
</dbReference>